<proteinExistence type="inferred from homology"/>
<dbReference type="Proteomes" id="UP000188246">
    <property type="component" value="Chromosome"/>
</dbReference>
<protein>
    <submittedName>
        <fullName evidence="4">Phosphotransacetylase</fullName>
    </submittedName>
</protein>
<dbReference type="STRING" id="633807.BW732_10970"/>
<dbReference type="OrthoDB" id="9774179at2"/>
<dbReference type="KEGG" id="vpi:BW732_10970"/>
<organism evidence="4 5">
    <name type="scientific">Vagococcus penaei</name>
    <dbReference type="NCBI Taxonomy" id="633807"/>
    <lineage>
        <taxon>Bacteria</taxon>
        <taxon>Bacillati</taxon>
        <taxon>Bacillota</taxon>
        <taxon>Bacilli</taxon>
        <taxon>Lactobacillales</taxon>
        <taxon>Enterococcaceae</taxon>
        <taxon>Vagococcus</taxon>
    </lineage>
</organism>
<dbReference type="InterPro" id="IPR012147">
    <property type="entry name" value="P_Ac_Bu_trans"/>
</dbReference>
<dbReference type="InterPro" id="IPR050500">
    <property type="entry name" value="Phos_Acetyltrans/Butyryltrans"/>
</dbReference>
<evidence type="ECO:0000256" key="1">
    <source>
        <dbReference type="ARBA" id="ARBA00005656"/>
    </source>
</evidence>
<evidence type="ECO:0000256" key="3">
    <source>
        <dbReference type="ARBA" id="ARBA00023315"/>
    </source>
</evidence>
<reference evidence="4 5" key="1">
    <citation type="journal article" date="2010" name="Int. J. Syst. Evol. Microbiol.">
        <title>Vagococcus penaei sp. nov., isolated from spoilage microbiota of cooked shrimp (Penaeus vannamei).</title>
        <authorList>
            <person name="Jaffres E."/>
            <person name="Prevost H."/>
            <person name="Rossero A."/>
            <person name="Joffraud J.J."/>
            <person name="Dousset X."/>
        </authorList>
    </citation>
    <scope>NUCLEOTIDE SEQUENCE [LARGE SCALE GENOMIC DNA]</scope>
    <source>
        <strain evidence="4 5">CD276</strain>
    </source>
</reference>
<dbReference type="SUPFAM" id="SSF53659">
    <property type="entry name" value="Isocitrate/Isopropylmalate dehydrogenase-like"/>
    <property type="match status" value="1"/>
</dbReference>
<keyword evidence="3" id="KW-0012">Acyltransferase</keyword>
<keyword evidence="5" id="KW-1185">Reference proteome</keyword>
<dbReference type="PANTHER" id="PTHR43356:SF2">
    <property type="entry name" value="PHOSPHATE ACETYLTRANSFERASE"/>
    <property type="match status" value="1"/>
</dbReference>
<evidence type="ECO:0000256" key="2">
    <source>
        <dbReference type="ARBA" id="ARBA00022679"/>
    </source>
</evidence>
<evidence type="ECO:0000313" key="5">
    <source>
        <dbReference type="Proteomes" id="UP000188246"/>
    </source>
</evidence>
<dbReference type="EMBL" id="CP019609">
    <property type="protein sequence ID" value="AQP54677.1"/>
    <property type="molecule type" value="Genomic_DNA"/>
</dbReference>
<gene>
    <name evidence="4" type="ORF">BW732_10970</name>
</gene>
<name>A0A1Q2D8K2_9ENTE</name>
<dbReference type="PIRSF" id="PIRSF000428">
    <property type="entry name" value="P_Ac_trans"/>
    <property type="match status" value="1"/>
</dbReference>
<dbReference type="Gene3D" id="3.40.718.10">
    <property type="entry name" value="Isopropylmalate Dehydrogenase"/>
    <property type="match status" value="1"/>
</dbReference>
<keyword evidence="2" id="KW-0808">Transferase</keyword>
<sequence length="276" mass="29635">MITVSIAGGSQPEILELVKKSQEKFGNQIAFVVFDKSDNLGSETDWTYVHCQDDYEVAKAAVSYVASGKAQILLKGIIPTHVVLKEVLQKEHQLKTSPVLSHVAMVTLANQQGQFLLTDCAMNITPDKEALIKIIDNATTVAHKIGIEKPKIALLSAAENINLKMPSSVMAAELTDYFSESTDKVVYGPLSLDLAVSKESAEHKRFTGPIIGDADVLVVPTIDVGNTLYKSLTLFAGALIGGTIVGTKVPVVLTSRSDSTATKLHSLEFALKQVVS</sequence>
<dbReference type="Pfam" id="PF01515">
    <property type="entry name" value="PTA_PTB"/>
    <property type="match status" value="1"/>
</dbReference>
<dbReference type="RefSeq" id="WP_077276761.1">
    <property type="nucleotide sequence ID" value="NZ_CP019609.1"/>
</dbReference>
<dbReference type="AlphaFoldDB" id="A0A1Q2D8K2"/>
<accession>A0A1Q2D8K2</accession>
<evidence type="ECO:0000313" key="4">
    <source>
        <dbReference type="EMBL" id="AQP54677.1"/>
    </source>
</evidence>
<dbReference type="PANTHER" id="PTHR43356">
    <property type="entry name" value="PHOSPHATE ACETYLTRANSFERASE"/>
    <property type="match status" value="1"/>
</dbReference>
<comment type="similarity">
    <text evidence="1">Belongs to the phosphate acetyltransferase and butyryltransferase family.</text>
</comment>
<dbReference type="InterPro" id="IPR002505">
    <property type="entry name" value="PTA_PTB"/>
</dbReference>
<dbReference type="GO" id="GO:0016746">
    <property type="term" value="F:acyltransferase activity"/>
    <property type="evidence" value="ECO:0007669"/>
    <property type="project" value="UniProtKB-KW"/>
</dbReference>